<dbReference type="InterPro" id="IPR002645">
    <property type="entry name" value="STAS_dom"/>
</dbReference>
<dbReference type="Pfam" id="PF00916">
    <property type="entry name" value="Sulfate_transp"/>
    <property type="match status" value="1"/>
</dbReference>
<evidence type="ECO:0000256" key="2">
    <source>
        <dbReference type="ARBA" id="ARBA00022692"/>
    </source>
</evidence>
<dbReference type="RefSeq" id="WP_379024323.1">
    <property type="nucleotide sequence ID" value="NZ_JBHRTA010000038.1"/>
</dbReference>
<dbReference type="InterPro" id="IPR011547">
    <property type="entry name" value="SLC26A/SulP_dom"/>
</dbReference>
<dbReference type="InterPro" id="IPR036513">
    <property type="entry name" value="STAS_dom_sf"/>
</dbReference>
<keyword evidence="4 5" id="KW-0472">Membrane</keyword>
<dbReference type="EMBL" id="JBHRTA010000038">
    <property type="protein sequence ID" value="MFC3199065.1"/>
    <property type="molecule type" value="Genomic_DNA"/>
</dbReference>
<feature type="transmembrane region" description="Helical" evidence="5">
    <location>
        <begin position="343"/>
        <end position="372"/>
    </location>
</feature>
<feature type="transmembrane region" description="Helical" evidence="5">
    <location>
        <begin position="70"/>
        <end position="88"/>
    </location>
</feature>
<name>A0ABV7JLV2_9SPHI</name>
<feature type="transmembrane region" description="Helical" evidence="5">
    <location>
        <begin position="118"/>
        <end position="138"/>
    </location>
</feature>
<gene>
    <name evidence="7" type="ORF">ACFOET_15680</name>
</gene>
<keyword evidence="3 5" id="KW-1133">Transmembrane helix</keyword>
<dbReference type="InterPro" id="IPR001902">
    <property type="entry name" value="SLC26A/SulP_fam"/>
</dbReference>
<feature type="transmembrane region" description="Helical" evidence="5">
    <location>
        <begin position="202"/>
        <end position="220"/>
    </location>
</feature>
<evidence type="ECO:0000256" key="5">
    <source>
        <dbReference type="SAM" id="Phobius"/>
    </source>
</evidence>
<feature type="domain" description="STAS" evidence="6">
    <location>
        <begin position="446"/>
        <end position="511"/>
    </location>
</feature>
<feature type="transmembrane region" description="Helical" evidence="5">
    <location>
        <begin position="94"/>
        <end position="111"/>
    </location>
</feature>
<feature type="transmembrane region" description="Helical" evidence="5">
    <location>
        <begin position="175"/>
        <end position="195"/>
    </location>
</feature>
<feature type="transmembrane region" description="Helical" evidence="5">
    <location>
        <begin position="392"/>
        <end position="423"/>
    </location>
</feature>
<evidence type="ECO:0000259" key="6">
    <source>
        <dbReference type="PROSITE" id="PS50801"/>
    </source>
</evidence>
<comment type="subcellular location">
    <subcellularLocation>
        <location evidence="1">Membrane</location>
        <topology evidence="1">Multi-pass membrane protein</topology>
    </subcellularLocation>
</comment>
<keyword evidence="8" id="KW-1185">Reference proteome</keyword>
<dbReference type="SUPFAM" id="SSF52091">
    <property type="entry name" value="SpoIIaa-like"/>
    <property type="match status" value="1"/>
</dbReference>
<evidence type="ECO:0000313" key="8">
    <source>
        <dbReference type="Proteomes" id="UP001595526"/>
    </source>
</evidence>
<evidence type="ECO:0000313" key="7">
    <source>
        <dbReference type="EMBL" id="MFC3199065.1"/>
    </source>
</evidence>
<protein>
    <submittedName>
        <fullName evidence="7">SulP family inorganic anion transporter</fullName>
    </submittedName>
</protein>
<evidence type="ECO:0000256" key="4">
    <source>
        <dbReference type="ARBA" id="ARBA00023136"/>
    </source>
</evidence>
<proteinExistence type="predicted"/>
<feature type="transmembrane region" description="Helical" evidence="5">
    <location>
        <begin position="21"/>
        <end position="40"/>
    </location>
</feature>
<keyword evidence="2 5" id="KW-0812">Transmembrane</keyword>
<reference evidence="8" key="1">
    <citation type="journal article" date="2019" name="Int. J. Syst. Evol. Microbiol.">
        <title>The Global Catalogue of Microorganisms (GCM) 10K type strain sequencing project: providing services to taxonomists for standard genome sequencing and annotation.</title>
        <authorList>
            <consortium name="The Broad Institute Genomics Platform"/>
            <consortium name="The Broad Institute Genome Sequencing Center for Infectious Disease"/>
            <person name="Wu L."/>
            <person name="Ma J."/>
        </authorList>
    </citation>
    <scope>NUCLEOTIDE SEQUENCE [LARGE SCALE GENOMIC DNA]</scope>
    <source>
        <strain evidence="8">KCTC 52416</strain>
    </source>
</reference>
<evidence type="ECO:0000256" key="3">
    <source>
        <dbReference type="ARBA" id="ARBA00022989"/>
    </source>
</evidence>
<feature type="transmembrane region" description="Helical" evidence="5">
    <location>
        <begin position="46"/>
        <end position="63"/>
    </location>
</feature>
<dbReference type="PANTHER" id="PTHR11814">
    <property type="entry name" value="SULFATE TRANSPORTER"/>
    <property type="match status" value="1"/>
</dbReference>
<evidence type="ECO:0000256" key="1">
    <source>
        <dbReference type="ARBA" id="ARBA00004141"/>
    </source>
</evidence>
<feature type="transmembrane region" description="Helical" evidence="5">
    <location>
        <begin position="262"/>
        <end position="280"/>
    </location>
</feature>
<sequence>MFGTRTSAFFKLSKRDLKYDFPASIVVFLVALPLCLGIAMASGAPLFAGLLTGIIGGIVVASFSGSQLSVSGPAAGLTVIVLGAIEQLGAYETFLLAVVVAGLMQLVLGVIKAGMIGNYFPSAVIIGMLAGIGVIIILKQLPHAVGYDAAYFGEESFLQQNQENTFSALQNALGAINYGATIICLLSLAILILWPKFKKLKVVPAPLVVVFLAVGLSRAFEGTALALSADHLVLIPVVQSFGEFLGLFTFPDFTQILNKDVWIIAATLAIIASLETLLSLEAVDKIDPFKRVSPTNRELFAQGIGNTTSGLLGGIPMTAVIVRSSANVNAGGRTRQSAILHGIWLLLAVVTIPQIINLIPLACLAAILLHTGYKLANPASFKRMWHKGFDQFIPFVVTILAVVFTDLLTGVGIGLLVAMFYILKNNLTNAFEYEIVENEDGAKITFTLAEEVTFLNKAAIQKALYDLPKRINEIVIDGSHSRFIDKDVIEVIKDFEQNAVAKGKSIELVGIVNRKNVPNIKRFTQNILKNDALNKKATKQTSETIELEK</sequence>
<dbReference type="Proteomes" id="UP001595526">
    <property type="component" value="Unassembled WGS sequence"/>
</dbReference>
<accession>A0ABV7JLV2</accession>
<dbReference type="PROSITE" id="PS50801">
    <property type="entry name" value="STAS"/>
    <property type="match status" value="1"/>
</dbReference>
<organism evidence="7 8">
    <name type="scientific">Parapedobacter deserti</name>
    <dbReference type="NCBI Taxonomy" id="1912957"/>
    <lineage>
        <taxon>Bacteria</taxon>
        <taxon>Pseudomonadati</taxon>
        <taxon>Bacteroidota</taxon>
        <taxon>Sphingobacteriia</taxon>
        <taxon>Sphingobacteriales</taxon>
        <taxon>Sphingobacteriaceae</taxon>
        <taxon>Parapedobacter</taxon>
    </lineage>
</organism>
<comment type="caution">
    <text evidence="7">The sequence shown here is derived from an EMBL/GenBank/DDBJ whole genome shotgun (WGS) entry which is preliminary data.</text>
</comment>